<dbReference type="InterPro" id="IPR001173">
    <property type="entry name" value="Glyco_trans_2-like"/>
</dbReference>
<dbReference type="PANTHER" id="PTHR43685:SF2">
    <property type="entry name" value="GLYCOSYLTRANSFERASE 2-LIKE DOMAIN-CONTAINING PROTEIN"/>
    <property type="match status" value="1"/>
</dbReference>
<dbReference type="Gene3D" id="3.90.550.10">
    <property type="entry name" value="Spore Coat Polysaccharide Biosynthesis Protein SpsA, Chain A"/>
    <property type="match status" value="1"/>
</dbReference>
<dbReference type="RefSeq" id="WP_211542878.1">
    <property type="nucleotide sequence ID" value="NZ_JAGTUK010000002.1"/>
</dbReference>
<evidence type="ECO:0000313" key="3">
    <source>
        <dbReference type="Proteomes" id="UP000678243"/>
    </source>
</evidence>
<name>A0ABS5IMN7_9MICO</name>
<dbReference type="CDD" id="cd00761">
    <property type="entry name" value="Glyco_tranf_GTA_type"/>
    <property type="match status" value="1"/>
</dbReference>
<dbReference type="InterPro" id="IPR029044">
    <property type="entry name" value="Nucleotide-diphossugar_trans"/>
</dbReference>
<sequence length="326" mass="36266">MPTPLVTVILPAKDAGPYLGTTLETLTRQFDDPRDLQLVAIDDGSRDDTRALMEHYAARFPRAEVVHNPTPRGLANARNQGLALVEGETFCFLDGDDWMQPRRLAVLTARLRELGCDFVRTDHVTVSGARRTLVRAPHPWREAVGPPREAILPADEPTMVDYPYAWAGLLHRRLIDRGLAGFPPGLFTAEDRPWIWRLHLEASSFAVVDAPALLYRRGVTGSLTQVADRRQLDFAAAMAQVVALVQRDREGARLLPKAVWTALALSSHHLVRSRRMTPAVRAEMRSGILDLLRGLPAPEVAAVVERLDGPRRRVLARPLRRAGHDA</sequence>
<dbReference type="EMBL" id="JAGTUK010000002">
    <property type="protein sequence ID" value="MBS0024209.1"/>
    <property type="molecule type" value="Genomic_DNA"/>
</dbReference>
<evidence type="ECO:0000259" key="1">
    <source>
        <dbReference type="Pfam" id="PF00535"/>
    </source>
</evidence>
<gene>
    <name evidence="2" type="ORF">KE274_08785</name>
</gene>
<proteinExistence type="predicted"/>
<evidence type="ECO:0000313" key="2">
    <source>
        <dbReference type="EMBL" id="MBS0024209.1"/>
    </source>
</evidence>
<feature type="domain" description="Glycosyltransferase 2-like" evidence="1">
    <location>
        <begin position="7"/>
        <end position="143"/>
    </location>
</feature>
<protein>
    <submittedName>
        <fullName evidence="2">Glycosyltransferase family 2 protein</fullName>
    </submittedName>
</protein>
<dbReference type="PANTHER" id="PTHR43685">
    <property type="entry name" value="GLYCOSYLTRANSFERASE"/>
    <property type="match status" value="1"/>
</dbReference>
<reference evidence="2 3" key="1">
    <citation type="submission" date="2021-04" db="EMBL/GenBank/DDBJ databases">
        <title>Whole genome analysis of root endophytic bacterium Microbacterium paraoxydans ku-mp colonizing RP-bio226 rice variety.</title>
        <authorList>
            <person name="Ulaganathan K."/>
            <person name="Latha B."/>
        </authorList>
    </citation>
    <scope>NUCLEOTIDE SEQUENCE [LARGE SCALE GENOMIC DNA]</scope>
    <source>
        <strain evidence="3">ku-mp</strain>
    </source>
</reference>
<dbReference type="Pfam" id="PF00535">
    <property type="entry name" value="Glycos_transf_2"/>
    <property type="match status" value="1"/>
</dbReference>
<organism evidence="2 3">
    <name type="scientific">Microbacterium paraoxydans</name>
    <dbReference type="NCBI Taxonomy" id="199592"/>
    <lineage>
        <taxon>Bacteria</taxon>
        <taxon>Bacillati</taxon>
        <taxon>Actinomycetota</taxon>
        <taxon>Actinomycetes</taxon>
        <taxon>Micrococcales</taxon>
        <taxon>Microbacteriaceae</taxon>
        <taxon>Microbacterium</taxon>
    </lineage>
</organism>
<dbReference type="InterPro" id="IPR050834">
    <property type="entry name" value="Glycosyltransf_2"/>
</dbReference>
<accession>A0ABS5IMN7</accession>
<comment type="caution">
    <text evidence="2">The sequence shown here is derived from an EMBL/GenBank/DDBJ whole genome shotgun (WGS) entry which is preliminary data.</text>
</comment>
<keyword evidence="3" id="KW-1185">Reference proteome</keyword>
<dbReference type="SUPFAM" id="SSF53448">
    <property type="entry name" value="Nucleotide-diphospho-sugar transferases"/>
    <property type="match status" value="1"/>
</dbReference>
<dbReference type="Proteomes" id="UP000678243">
    <property type="component" value="Unassembled WGS sequence"/>
</dbReference>